<evidence type="ECO:0000256" key="2">
    <source>
        <dbReference type="ARBA" id="ARBA00023125"/>
    </source>
</evidence>
<evidence type="ECO:0000313" key="7">
    <source>
        <dbReference type="Proteomes" id="UP000236488"/>
    </source>
</evidence>
<dbReference type="PANTHER" id="PTHR30055:SF234">
    <property type="entry name" value="HTH-TYPE TRANSCRIPTIONAL REGULATOR BETI"/>
    <property type="match status" value="1"/>
</dbReference>
<evidence type="ECO:0000259" key="5">
    <source>
        <dbReference type="PROSITE" id="PS50977"/>
    </source>
</evidence>
<dbReference type="GO" id="GO:0000976">
    <property type="term" value="F:transcription cis-regulatory region binding"/>
    <property type="evidence" value="ECO:0007669"/>
    <property type="project" value="TreeGrafter"/>
</dbReference>
<dbReference type="AlphaFoldDB" id="A0A2K2U1V4"/>
<feature type="domain" description="HTH tetR-type" evidence="5">
    <location>
        <begin position="8"/>
        <end position="69"/>
    </location>
</feature>
<keyword evidence="1" id="KW-0805">Transcription regulation</keyword>
<dbReference type="Gene3D" id="1.10.357.10">
    <property type="entry name" value="Tetracycline Repressor, domain 2"/>
    <property type="match status" value="1"/>
</dbReference>
<dbReference type="GO" id="GO:0003700">
    <property type="term" value="F:DNA-binding transcription factor activity"/>
    <property type="evidence" value="ECO:0007669"/>
    <property type="project" value="TreeGrafter"/>
</dbReference>
<dbReference type="RefSeq" id="WP_087198735.1">
    <property type="nucleotide sequence ID" value="NZ_DBEYRC010000131.1"/>
</dbReference>
<evidence type="ECO:0000313" key="6">
    <source>
        <dbReference type="EMBL" id="PNV64279.1"/>
    </source>
</evidence>
<keyword evidence="7" id="KW-1185">Reference proteome</keyword>
<proteinExistence type="predicted"/>
<evidence type="ECO:0000256" key="1">
    <source>
        <dbReference type="ARBA" id="ARBA00023015"/>
    </source>
</evidence>
<dbReference type="PANTHER" id="PTHR30055">
    <property type="entry name" value="HTH-TYPE TRANSCRIPTIONAL REGULATOR RUTR"/>
    <property type="match status" value="1"/>
</dbReference>
<evidence type="ECO:0000256" key="4">
    <source>
        <dbReference type="PROSITE-ProRule" id="PRU00335"/>
    </source>
</evidence>
<dbReference type="Pfam" id="PF00440">
    <property type="entry name" value="TetR_N"/>
    <property type="match status" value="1"/>
</dbReference>
<reference evidence="6 7" key="1">
    <citation type="journal article" date="2018" name="Int. J. Syst. Evol. Microbiol.">
        <title>Rubneribacter badeniensis gen. nov., sp. nov. and Enteroscipio rubneri gen. nov., sp. nov., new members of the Eggerthellaceae isolated from human faeces.</title>
        <authorList>
            <person name="Danylec N."/>
            <person name="Gobl A."/>
            <person name="Stoll D.A."/>
            <person name="Hetzer B."/>
            <person name="Kulling S.E."/>
            <person name="Huch M."/>
        </authorList>
    </citation>
    <scope>NUCLEOTIDE SEQUENCE [LARGE SCALE GENOMIC DNA]</scope>
    <source>
        <strain evidence="6 7">ResAG-85</strain>
    </source>
</reference>
<gene>
    <name evidence="6" type="ORF">C2L80_12800</name>
</gene>
<dbReference type="InterPro" id="IPR001647">
    <property type="entry name" value="HTH_TetR"/>
</dbReference>
<organism evidence="6 7">
    <name type="scientific">Rubneribacter badeniensis</name>
    <dbReference type="NCBI Taxonomy" id="2070688"/>
    <lineage>
        <taxon>Bacteria</taxon>
        <taxon>Bacillati</taxon>
        <taxon>Actinomycetota</taxon>
        <taxon>Coriobacteriia</taxon>
        <taxon>Eggerthellales</taxon>
        <taxon>Eggerthellaceae</taxon>
        <taxon>Rubneribacter</taxon>
    </lineage>
</organism>
<feature type="DNA-binding region" description="H-T-H motif" evidence="4">
    <location>
        <begin position="32"/>
        <end position="51"/>
    </location>
</feature>
<dbReference type="InterPro" id="IPR050109">
    <property type="entry name" value="HTH-type_TetR-like_transc_reg"/>
</dbReference>
<protein>
    <submittedName>
        <fullName evidence="6">TetR/AcrR family transcriptional regulator</fullName>
    </submittedName>
</protein>
<dbReference type="PROSITE" id="PS50977">
    <property type="entry name" value="HTH_TETR_2"/>
    <property type="match status" value="1"/>
</dbReference>
<sequence>MVRNKHPEETVGRILDVALALFLEKGYDNTSIQDIIDGLGGLTKGAVYHHFKSKEDILSAALDRENAGLYAQLRQIRDDGRMNGAEKLQALFEASVMGPQMDLWANVAPSVDPVKNARLLGMGYRELFEETVPFFVQPIVEQGVRDGSIRTDHPQEFSEVIVLLANLWVSPMFRASTSEQLRRRVDFYIDLVKALGLSLEENGLGEVLEDYRLRLRERSEAMAGKCDAEDARRESR</sequence>
<dbReference type="SUPFAM" id="SSF46689">
    <property type="entry name" value="Homeodomain-like"/>
    <property type="match status" value="1"/>
</dbReference>
<keyword evidence="2 4" id="KW-0238">DNA-binding</keyword>
<dbReference type="Proteomes" id="UP000236488">
    <property type="component" value="Unassembled WGS sequence"/>
</dbReference>
<dbReference type="EMBL" id="PPEL01000124">
    <property type="protein sequence ID" value="PNV64279.1"/>
    <property type="molecule type" value="Genomic_DNA"/>
</dbReference>
<dbReference type="InterPro" id="IPR009057">
    <property type="entry name" value="Homeodomain-like_sf"/>
</dbReference>
<comment type="caution">
    <text evidence="6">The sequence shown here is derived from an EMBL/GenBank/DDBJ whole genome shotgun (WGS) entry which is preliminary data.</text>
</comment>
<name>A0A2K2U1V4_9ACTN</name>
<accession>A0A2K2U1V4</accession>
<keyword evidence="3" id="KW-0804">Transcription</keyword>
<evidence type="ECO:0000256" key="3">
    <source>
        <dbReference type="ARBA" id="ARBA00023163"/>
    </source>
</evidence>